<accession>A0A917N7B8</accession>
<reference evidence="2" key="1">
    <citation type="journal article" date="2014" name="Int. J. Syst. Evol. Microbiol.">
        <title>Complete genome sequence of Corynebacterium casei LMG S-19264T (=DSM 44701T), isolated from a smear-ripened cheese.</title>
        <authorList>
            <consortium name="US DOE Joint Genome Institute (JGI-PGF)"/>
            <person name="Walter F."/>
            <person name="Albersmeier A."/>
            <person name="Kalinowski J."/>
            <person name="Ruckert C."/>
        </authorList>
    </citation>
    <scope>NUCLEOTIDE SEQUENCE</scope>
    <source>
        <strain evidence="2">CCM 8433</strain>
    </source>
</reference>
<protein>
    <submittedName>
        <fullName evidence="2">Uncharacterized protein</fullName>
    </submittedName>
</protein>
<evidence type="ECO:0000313" key="3">
    <source>
        <dbReference type="Proteomes" id="UP000622610"/>
    </source>
</evidence>
<comment type="caution">
    <text evidence="2">The sequence shown here is derived from an EMBL/GenBank/DDBJ whole genome shotgun (WGS) entry which is preliminary data.</text>
</comment>
<reference evidence="2" key="2">
    <citation type="submission" date="2020-09" db="EMBL/GenBank/DDBJ databases">
        <authorList>
            <person name="Sun Q."/>
            <person name="Sedlacek I."/>
        </authorList>
    </citation>
    <scope>NUCLEOTIDE SEQUENCE</scope>
    <source>
        <strain evidence="2">CCM 8433</strain>
    </source>
</reference>
<sequence length="156" mass="17689">MLLLLSVSGCINKNKSAYGYWTGVDNRDGVTFDIHVTKDHIIMLEDKRATKYKYKIEDFAGRDTMAISGKELARHIKGMDNKTDSFVKVSLINDDKDNPFLNMLTNMEGRLSDAQLYPIDKSDSPLSRVEGSGGSWIMLLIPIGLFLYLYKKESRD</sequence>
<organism evidence="2 3">
    <name type="scientific">Enterococcus alcedinis</name>
    <dbReference type="NCBI Taxonomy" id="1274384"/>
    <lineage>
        <taxon>Bacteria</taxon>
        <taxon>Bacillati</taxon>
        <taxon>Bacillota</taxon>
        <taxon>Bacilli</taxon>
        <taxon>Lactobacillales</taxon>
        <taxon>Enterococcaceae</taxon>
        <taxon>Enterococcus</taxon>
    </lineage>
</organism>
<proteinExistence type="predicted"/>
<dbReference type="AlphaFoldDB" id="A0A917N7B8"/>
<keyword evidence="1" id="KW-0472">Membrane</keyword>
<name>A0A917N7B8_9ENTE</name>
<dbReference type="Proteomes" id="UP000622610">
    <property type="component" value="Unassembled WGS sequence"/>
</dbReference>
<keyword evidence="1" id="KW-0812">Transmembrane</keyword>
<keyword evidence="3" id="KW-1185">Reference proteome</keyword>
<dbReference type="EMBL" id="BMDT01000015">
    <property type="protein sequence ID" value="GGI66697.1"/>
    <property type="molecule type" value="Genomic_DNA"/>
</dbReference>
<keyword evidence="1" id="KW-1133">Transmembrane helix</keyword>
<evidence type="ECO:0000256" key="1">
    <source>
        <dbReference type="SAM" id="Phobius"/>
    </source>
</evidence>
<gene>
    <name evidence="2" type="ORF">GCM10011482_23510</name>
</gene>
<evidence type="ECO:0000313" key="2">
    <source>
        <dbReference type="EMBL" id="GGI66697.1"/>
    </source>
</evidence>
<feature type="transmembrane region" description="Helical" evidence="1">
    <location>
        <begin position="133"/>
        <end position="150"/>
    </location>
</feature>